<keyword evidence="2" id="KW-1185">Reference proteome</keyword>
<dbReference type="RefSeq" id="WP_189059372.1">
    <property type="nucleotide sequence ID" value="NZ_BMOR01000033.1"/>
</dbReference>
<organism evidence="1 2">
    <name type="scientific">Deinococcus daejeonensis</name>
    <dbReference type="NCBI Taxonomy" id="1007098"/>
    <lineage>
        <taxon>Bacteria</taxon>
        <taxon>Thermotogati</taxon>
        <taxon>Deinococcota</taxon>
        <taxon>Deinococci</taxon>
        <taxon>Deinococcales</taxon>
        <taxon>Deinococcaceae</taxon>
        <taxon>Deinococcus</taxon>
    </lineage>
</organism>
<sequence length="192" mass="20638">MTTLLTNPALLAPLDLLPAEPVDGQTYRVPGISAAVALRGDAGRLITLGESTYRGAGSVLNIRRRGACLEVQISQQWFMLERRDVQLALKSLHAVALSAPPLRGEHELAPLLTPTYHDPAGRGQGWWLTTLCAHELPGGPVRTVTSALRVTRGGESFPAERVLTLQPQAAPASRYTAQTPEQQRVLDALGLP</sequence>
<protein>
    <submittedName>
        <fullName evidence="1">Uncharacterized protein</fullName>
    </submittedName>
</protein>
<name>A0ABQ2JHJ5_9DEIO</name>
<evidence type="ECO:0000313" key="2">
    <source>
        <dbReference type="Proteomes" id="UP000645517"/>
    </source>
</evidence>
<comment type="caution">
    <text evidence="1">The sequence shown here is derived from an EMBL/GenBank/DDBJ whole genome shotgun (WGS) entry which is preliminary data.</text>
</comment>
<reference evidence="2" key="1">
    <citation type="journal article" date="2019" name="Int. J. Syst. Evol. Microbiol.">
        <title>The Global Catalogue of Microorganisms (GCM) 10K type strain sequencing project: providing services to taxonomists for standard genome sequencing and annotation.</title>
        <authorList>
            <consortium name="The Broad Institute Genomics Platform"/>
            <consortium name="The Broad Institute Genome Sequencing Center for Infectious Disease"/>
            <person name="Wu L."/>
            <person name="Ma J."/>
        </authorList>
    </citation>
    <scope>NUCLEOTIDE SEQUENCE [LARGE SCALE GENOMIC DNA]</scope>
    <source>
        <strain evidence="2">JCM 16918</strain>
    </source>
</reference>
<accession>A0ABQ2JHJ5</accession>
<evidence type="ECO:0000313" key="1">
    <source>
        <dbReference type="EMBL" id="GGN46583.1"/>
    </source>
</evidence>
<gene>
    <name evidence="1" type="ORF">GCM10010842_37260</name>
</gene>
<dbReference type="EMBL" id="BMOR01000033">
    <property type="protein sequence ID" value="GGN46583.1"/>
    <property type="molecule type" value="Genomic_DNA"/>
</dbReference>
<proteinExistence type="predicted"/>
<dbReference type="Proteomes" id="UP000645517">
    <property type="component" value="Unassembled WGS sequence"/>
</dbReference>